<evidence type="ECO:0000313" key="3">
    <source>
        <dbReference type="Proteomes" id="UP000055035"/>
    </source>
</evidence>
<dbReference type="Proteomes" id="UP000055035">
    <property type="component" value="Unassembled WGS sequence"/>
</dbReference>
<feature type="coiled-coil region" evidence="1">
    <location>
        <begin position="57"/>
        <end position="115"/>
    </location>
</feature>
<comment type="caution">
    <text evidence="2">The sequence shown here is derived from an EMBL/GenBank/DDBJ whole genome shotgun (WGS) entry which is preliminary data.</text>
</comment>
<dbReference type="RefSeq" id="WP_058471694.1">
    <property type="nucleotide sequence ID" value="NZ_CAAAIC010000001.1"/>
</dbReference>
<evidence type="ECO:0000313" key="2">
    <source>
        <dbReference type="EMBL" id="KTD17993.1"/>
    </source>
</evidence>
<keyword evidence="1" id="KW-0175">Coiled coil</keyword>
<protein>
    <submittedName>
        <fullName evidence="2">Uncharacterized protein</fullName>
    </submittedName>
</protein>
<organism evidence="2 3">
    <name type="scientific">Legionella jordanis</name>
    <dbReference type="NCBI Taxonomy" id="456"/>
    <lineage>
        <taxon>Bacteria</taxon>
        <taxon>Pseudomonadati</taxon>
        <taxon>Pseudomonadota</taxon>
        <taxon>Gammaproteobacteria</taxon>
        <taxon>Legionellales</taxon>
        <taxon>Legionellaceae</taxon>
        <taxon>Legionella</taxon>
    </lineage>
</organism>
<dbReference type="AlphaFoldDB" id="A0A0W0VEC9"/>
<name>A0A0W0VEC9_9GAMM</name>
<evidence type="ECO:0000256" key="1">
    <source>
        <dbReference type="SAM" id="Coils"/>
    </source>
</evidence>
<proteinExistence type="predicted"/>
<reference evidence="2 3" key="1">
    <citation type="submission" date="2015-11" db="EMBL/GenBank/DDBJ databases">
        <title>Genomic analysis of 38 Legionella species identifies large and diverse effector repertoires.</title>
        <authorList>
            <person name="Burstein D."/>
            <person name="Amaro F."/>
            <person name="Zusman T."/>
            <person name="Lifshitz Z."/>
            <person name="Cohen O."/>
            <person name="Gilbert J.A."/>
            <person name="Pupko T."/>
            <person name="Shuman H.A."/>
            <person name="Segal G."/>
        </authorList>
    </citation>
    <scope>NUCLEOTIDE SEQUENCE [LARGE SCALE GENOMIC DNA]</scope>
    <source>
        <strain evidence="2 3">BL-540</strain>
    </source>
</reference>
<gene>
    <name evidence="2" type="ORF">Ljor_2299</name>
</gene>
<dbReference type="EMBL" id="LNYJ01000011">
    <property type="protein sequence ID" value="KTD17993.1"/>
    <property type="molecule type" value="Genomic_DNA"/>
</dbReference>
<keyword evidence="3" id="KW-1185">Reference proteome</keyword>
<sequence length="144" mass="17290">MKWLRFFIKPSSRDNLRIGRMSAETPFQEIKTQLQQERQKLGDELLIEQLVEEGKILKKLEKKRQNYSELVKTATNNIVTRQMSHENAGGFFWQLQRQKLDAVLTQEQMSVLEEERDWLQARQKIAEELNLKSENWFDLNKWHS</sequence>
<accession>A0A0W0VEC9</accession>
<dbReference type="PATRIC" id="fig|456.5.peg.2476"/>